<keyword evidence="8" id="KW-1185">Reference proteome</keyword>
<organism evidence="7 8">
    <name type="scientific">Rhodonellum ikkaensis</name>
    <dbReference type="NCBI Taxonomy" id="336829"/>
    <lineage>
        <taxon>Bacteria</taxon>
        <taxon>Pseudomonadati</taxon>
        <taxon>Bacteroidota</taxon>
        <taxon>Cytophagia</taxon>
        <taxon>Cytophagales</taxon>
        <taxon>Cytophagaceae</taxon>
        <taxon>Rhodonellum</taxon>
    </lineage>
</organism>
<feature type="domain" description="Cytochrome c" evidence="6">
    <location>
        <begin position="204"/>
        <end position="283"/>
    </location>
</feature>
<proteinExistence type="predicted"/>
<dbReference type="PANTHER" id="PTHR33751:SF1">
    <property type="entry name" value="CBB3-TYPE CYTOCHROME C OXIDASE SUBUNIT FIXP"/>
    <property type="match status" value="1"/>
</dbReference>
<gene>
    <name evidence="7" type="ORF">SAMN05444412_104191</name>
</gene>
<dbReference type="InterPro" id="IPR032858">
    <property type="entry name" value="CcoP_N"/>
</dbReference>
<dbReference type="Proteomes" id="UP000199663">
    <property type="component" value="Unassembled WGS sequence"/>
</dbReference>
<dbReference type="Pfam" id="PF14715">
    <property type="entry name" value="FixP_N"/>
    <property type="match status" value="1"/>
</dbReference>
<sequence length="326" mass="36343">MDLKMRTAMKKFKSLLLLLGGLFLTFPGFAQNADGNWMEALGNMESSQLTLLIILVVVLGVIVLLLILMVYLMSFLSSVLKKQNPKFALSEEQAPSWLESFKVKYVTGKRKSIEEEKDIMLDHSYDGIVELDNFMPPWLKYVFYFSIAFAFIYVGNYLVLGIGKTQYEEYDEELRLASIQKEKYQALALGSIDETNVLFDKSGPAIKSGQTIYENNCVACHASDGGGGVGPNLTDDYWIHGGSIQDVFKVIKYGVPEKGMIPWQDQLSPEEMQQVSSFILTLVGNTSANPKEPQGELYEAVIEKPIDALTEEGLGVEIVEQDTVGN</sequence>
<keyword evidence="5" id="KW-1133">Transmembrane helix</keyword>
<evidence type="ECO:0000256" key="1">
    <source>
        <dbReference type="ARBA" id="ARBA00022617"/>
    </source>
</evidence>
<dbReference type="PROSITE" id="PS51007">
    <property type="entry name" value="CYTC"/>
    <property type="match status" value="1"/>
</dbReference>
<dbReference type="InterPro" id="IPR050597">
    <property type="entry name" value="Cytochrome_c_Oxidase_Subunit"/>
</dbReference>
<evidence type="ECO:0000256" key="3">
    <source>
        <dbReference type="ARBA" id="ARBA00023004"/>
    </source>
</evidence>
<dbReference type="Gene3D" id="6.10.280.130">
    <property type="match status" value="1"/>
</dbReference>
<keyword evidence="1 4" id="KW-0349">Heme</keyword>
<dbReference type="InterPro" id="IPR036909">
    <property type="entry name" value="Cyt_c-like_dom_sf"/>
</dbReference>
<evidence type="ECO:0000313" key="8">
    <source>
        <dbReference type="Proteomes" id="UP000199663"/>
    </source>
</evidence>
<accession>A0A1H3PC94</accession>
<dbReference type="InterPro" id="IPR009056">
    <property type="entry name" value="Cyt_c-like_dom"/>
</dbReference>
<evidence type="ECO:0000259" key="6">
    <source>
        <dbReference type="PROSITE" id="PS51007"/>
    </source>
</evidence>
<reference evidence="7 8" key="1">
    <citation type="submission" date="2016-10" db="EMBL/GenBank/DDBJ databases">
        <authorList>
            <person name="Varghese N."/>
            <person name="Submissions S."/>
        </authorList>
    </citation>
    <scope>NUCLEOTIDE SEQUENCE [LARGE SCALE GENOMIC DNA]</scope>
    <source>
        <strain evidence="7 8">DSM 17997</strain>
    </source>
</reference>
<keyword evidence="5" id="KW-0472">Membrane</keyword>
<dbReference type="InterPro" id="IPR038414">
    <property type="entry name" value="CcoP_N_sf"/>
</dbReference>
<evidence type="ECO:0000256" key="4">
    <source>
        <dbReference type="PROSITE-ProRule" id="PRU00433"/>
    </source>
</evidence>
<protein>
    <submittedName>
        <fullName evidence="7">Cytochrome c oxidase cbb3-type subunit 3</fullName>
    </submittedName>
</protein>
<keyword evidence="2 4" id="KW-0479">Metal-binding</keyword>
<comment type="caution">
    <text evidence="7">The sequence shown here is derived from an EMBL/GenBank/DDBJ whole genome shotgun (WGS) entry which is preliminary data.</text>
</comment>
<dbReference type="PANTHER" id="PTHR33751">
    <property type="entry name" value="CBB3-TYPE CYTOCHROME C OXIDASE SUBUNIT FIXP"/>
    <property type="match status" value="1"/>
</dbReference>
<feature type="transmembrane region" description="Helical" evidence="5">
    <location>
        <begin position="49"/>
        <end position="72"/>
    </location>
</feature>
<feature type="transmembrane region" description="Helical" evidence="5">
    <location>
        <begin position="141"/>
        <end position="160"/>
    </location>
</feature>
<dbReference type="EMBL" id="FNQC01000004">
    <property type="protein sequence ID" value="SDY98690.1"/>
    <property type="molecule type" value="Genomic_DNA"/>
</dbReference>
<keyword evidence="5" id="KW-0812">Transmembrane</keyword>
<keyword evidence="3 4" id="KW-0408">Iron</keyword>
<evidence type="ECO:0000313" key="7">
    <source>
        <dbReference type="EMBL" id="SDY98690.1"/>
    </source>
</evidence>
<dbReference type="SUPFAM" id="SSF46626">
    <property type="entry name" value="Cytochrome c"/>
    <property type="match status" value="1"/>
</dbReference>
<dbReference type="Pfam" id="PF13442">
    <property type="entry name" value="Cytochrome_CBB3"/>
    <property type="match status" value="1"/>
</dbReference>
<evidence type="ECO:0000256" key="2">
    <source>
        <dbReference type="ARBA" id="ARBA00022723"/>
    </source>
</evidence>
<name>A0A1H3PC94_9BACT</name>
<evidence type="ECO:0000256" key="5">
    <source>
        <dbReference type="SAM" id="Phobius"/>
    </source>
</evidence>
<dbReference type="Gene3D" id="1.10.760.10">
    <property type="entry name" value="Cytochrome c-like domain"/>
    <property type="match status" value="1"/>
</dbReference>